<dbReference type="GO" id="GO:0005634">
    <property type="term" value="C:nucleus"/>
    <property type="evidence" value="ECO:0007669"/>
    <property type="project" value="TreeGrafter"/>
</dbReference>
<dbReference type="EMBL" id="BPLQ01009253">
    <property type="protein sequence ID" value="GIY42714.1"/>
    <property type="molecule type" value="Genomic_DNA"/>
</dbReference>
<dbReference type="AlphaFoldDB" id="A0AAV4TBZ0"/>
<evidence type="ECO:0000256" key="3">
    <source>
        <dbReference type="ARBA" id="ARBA00022833"/>
    </source>
</evidence>
<evidence type="ECO:0000259" key="6">
    <source>
        <dbReference type="PROSITE" id="PS50089"/>
    </source>
</evidence>
<proteinExistence type="inferred from homology"/>
<keyword evidence="1 5" id="KW-0479">Metal-binding</keyword>
<keyword evidence="3 5" id="KW-0862">Zinc</keyword>
<feature type="domain" description="RING-type" evidence="6">
    <location>
        <begin position="33"/>
        <end position="78"/>
    </location>
</feature>
<evidence type="ECO:0000256" key="4">
    <source>
        <dbReference type="ARBA" id="ARBA00034319"/>
    </source>
</evidence>
<name>A0AAV4TBZ0_9ARAC</name>
<comment type="similarity">
    <text evidence="4">Belongs to the ZFTRAF1 family.</text>
</comment>
<evidence type="ECO:0000256" key="2">
    <source>
        <dbReference type="ARBA" id="ARBA00022771"/>
    </source>
</evidence>
<dbReference type="PANTHER" id="PTHR23059">
    <property type="entry name" value="CYSTEINE AND HISTIDINE-RICH PROTEIN 1"/>
    <property type="match status" value="1"/>
</dbReference>
<dbReference type="InterPro" id="IPR001293">
    <property type="entry name" value="Znf_TRAF"/>
</dbReference>
<evidence type="ECO:0000313" key="9">
    <source>
        <dbReference type="Proteomes" id="UP001054837"/>
    </source>
</evidence>
<dbReference type="GO" id="GO:0008270">
    <property type="term" value="F:zinc ion binding"/>
    <property type="evidence" value="ECO:0007669"/>
    <property type="project" value="UniProtKB-KW"/>
</dbReference>
<evidence type="ECO:0000313" key="8">
    <source>
        <dbReference type="EMBL" id="GIY42714.1"/>
    </source>
</evidence>
<evidence type="ECO:0000256" key="5">
    <source>
        <dbReference type="PROSITE-ProRule" id="PRU00207"/>
    </source>
</evidence>
<evidence type="ECO:0000256" key="1">
    <source>
        <dbReference type="ARBA" id="ARBA00022723"/>
    </source>
</evidence>
<dbReference type="InterPro" id="IPR001841">
    <property type="entry name" value="Znf_RING"/>
</dbReference>
<dbReference type="SUPFAM" id="SSF49599">
    <property type="entry name" value="TRAF domain-like"/>
    <property type="match status" value="1"/>
</dbReference>
<dbReference type="Proteomes" id="UP001054837">
    <property type="component" value="Unassembled WGS sequence"/>
</dbReference>
<organism evidence="8 9">
    <name type="scientific">Caerostris darwini</name>
    <dbReference type="NCBI Taxonomy" id="1538125"/>
    <lineage>
        <taxon>Eukaryota</taxon>
        <taxon>Metazoa</taxon>
        <taxon>Ecdysozoa</taxon>
        <taxon>Arthropoda</taxon>
        <taxon>Chelicerata</taxon>
        <taxon>Arachnida</taxon>
        <taxon>Araneae</taxon>
        <taxon>Araneomorphae</taxon>
        <taxon>Entelegynae</taxon>
        <taxon>Araneoidea</taxon>
        <taxon>Araneidae</taxon>
        <taxon>Caerostris</taxon>
    </lineage>
</organism>
<sequence length="329" mass="38030">MLPSIESIGKSKKLKLSVEAEPLEERLHQILCCAVCLDLPKSAVYQCRNGHLMCLECFNHLLADAHLKMAPSACPSCRIPINKDSCVRNLVVEKAVSELPITCNDCSLEFPRSSQEVHEKQLCQERFSFCTYYRIGCFWSGPYKKKADHEKRCAQPKKNGQEIKQLLPDIFSSAKSSNRKHLCDYLSFEKIAYNDLQFLGPYRTDEFYVRFETFRFCAFGMEWEVRAHVNNNEADPTLSCERTLSYALLLKESVHRTIHMHYTIVKGPLGEMKLYPHIEEFKFTDDTPESHYSLLPLEDSAECYRLLSGTIRFRLIMFWDDSAFVNTSS</sequence>
<feature type="zinc finger region" description="TRAF-type" evidence="5">
    <location>
        <begin position="99"/>
        <end position="137"/>
    </location>
</feature>
<dbReference type="InterPro" id="IPR039338">
    <property type="entry name" value="ZFTRAF1"/>
</dbReference>
<dbReference type="SUPFAM" id="SSF57850">
    <property type="entry name" value="RING/U-box"/>
    <property type="match status" value="1"/>
</dbReference>
<feature type="domain" description="TRAF-type" evidence="7">
    <location>
        <begin position="99"/>
        <end position="137"/>
    </location>
</feature>
<keyword evidence="9" id="KW-1185">Reference proteome</keyword>
<protein>
    <submittedName>
        <fullName evidence="8">Cysteine and histidine-rich protein 1-B</fullName>
    </submittedName>
</protein>
<dbReference type="PANTHER" id="PTHR23059:SF4">
    <property type="entry name" value="ZINC FINGER TRAF-TYPE-CONTAINING PROTEIN 1"/>
    <property type="match status" value="1"/>
</dbReference>
<evidence type="ECO:0000259" key="7">
    <source>
        <dbReference type="PROSITE" id="PS50145"/>
    </source>
</evidence>
<comment type="caution">
    <text evidence="8">The sequence shown here is derived from an EMBL/GenBank/DDBJ whole genome shotgun (WGS) entry which is preliminary data.</text>
</comment>
<dbReference type="InterPro" id="IPR013083">
    <property type="entry name" value="Znf_RING/FYVE/PHD"/>
</dbReference>
<gene>
    <name evidence="8" type="primary">cyhr1-b</name>
    <name evidence="8" type="ORF">CDAR_553661</name>
</gene>
<dbReference type="Gene3D" id="3.30.40.10">
    <property type="entry name" value="Zinc/RING finger domain, C3HC4 (zinc finger)"/>
    <property type="match status" value="1"/>
</dbReference>
<keyword evidence="2 5" id="KW-0863">Zinc-finger</keyword>
<dbReference type="PROSITE" id="PS50089">
    <property type="entry name" value="ZF_RING_2"/>
    <property type="match status" value="1"/>
</dbReference>
<accession>A0AAV4TBZ0</accession>
<reference evidence="8 9" key="1">
    <citation type="submission" date="2021-06" db="EMBL/GenBank/DDBJ databases">
        <title>Caerostris darwini draft genome.</title>
        <authorList>
            <person name="Kono N."/>
            <person name="Arakawa K."/>
        </authorList>
    </citation>
    <scope>NUCLEOTIDE SEQUENCE [LARGE SCALE GENOMIC DNA]</scope>
</reference>
<dbReference type="PROSITE" id="PS50145">
    <property type="entry name" value="ZF_TRAF"/>
    <property type="match status" value="1"/>
</dbReference>